<dbReference type="InterPro" id="IPR002618">
    <property type="entry name" value="UDPGP_fam"/>
</dbReference>
<dbReference type="InterPro" id="IPR029044">
    <property type="entry name" value="Nucleotide-diphossugar_trans"/>
</dbReference>
<evidence type="ECO:0000256" key="1">
    <source>
        <dbReference type="ARBA" id="ARBA00005208"/>
    </source>
</evidence>
<evidence type="ECO:0000256" key="3">
    <source>
        <dbReference type="ARBA" id="ARBA00012457"/>
    </source>
</evidence>
<dbReference type="VEuPathDB" id="TriTrypDB:ADEAN_000285800"/>
<evidence type="ECO:0000256" key="4">
    <source>
        <dbReference type="ARBA" id="ARBA00022679"/>
    </source>
</evidence>
<dbReference type="EMBL" id="LR877149">
    <property type="protein sequence ID" value="CAD2215403.1"/>
    <property type="molecule type" value="Genomic_DNA"/>
</dbReference>
<organism evidence="8 9">
    <name type="scientific">Angomonas deanei</name>
    <dbReference type="NCBI Taxonomy" id="59799"/>
    <lineage>
        <taxon>Eukaryota</taxon>
        <taxon>Discoba</taxon>
        <taxon>Euglenozoa</taxon>
        <taxon>Kinetoplastea</taxon>
        <taxon>Metakinetoplastina</taxon>
        <taxon>Trypanosomatida</taxon>
        <taxon>Trypanosomatidae</taxon>
        <taxon>Strigomonadinae</taxon>
        <taxon>Angomonas</taxon>
    </lineage>
</organism>
<evidence type="ECO:0000313" key="9">
    <source>
        <dbReference type="Proteomes" id="UP000515908"/>
    </source>
</evidence>
<dbReference type="GO" id="GO:0006048">
    <property type="term" value="P:UDP-N-acetylglucosamine biosynthetic process"/>
    <property type="evidence" value="ECO:0007669"/>
    <property type="project" value="TreeGrafter"/>
</dbReference>
<feature type="compositionally biased region" description="Low complexity" evidence="7">
    <location>
        <begin position="62"/>
        <end position="78"/>
    </location>
</feature>
<reference evidence="8 9" key="1">
    <citation type="submission" date="2020-08" db="EMBL/GenBank/DDBJ databases">
        <authorList>
            <person name="Newling K."/>
            <person name="Davey J."/>
            <person name="Forrester S."/>
        </authorList>
    </citation>
    <scope>NUCLEOTIDE SEQUENCE [LARGE SCALE GENOMIC DNA]</scope>
    <source>
        <strain evidence="9">Crithidia deanei Carvalho (ATCC PRA-265)</strain>
    </source>
</reference>
<feature type="region of interest" description="Disordered" evidence="7">
    <location>
        <begin position="166"/>
        <end position="186"/>
    </location>
</feature>
<comment type="pathway">
    <text evidence="1">Nucleotide-sugar biosynthesis; UDP-N-acetyl-alpha-D-glucosamine biosynthesis; UDP-N-acetyl-alpha-D-glucosamine from N-acetyl-alpha-D-glucosamine 1-phosphate: step 1/1.</text>
</comment>
<dbReference type="GO" id="GO:0003977">
    <property type="term" value="F:UDP-N-acetylglucosamine diphosphorylase activity"/>
    <property type="evidence" value="ECO:0007669"/>
    <property type="project" value="UniProtKB-EC"/>
</dbReference>
<protein>
    <recommendedName>
        <fullName evidence="3">UDP-N-acetylglucosamine diphosphorylase</fullName>
        <ecNumber evidence="3">2.7.7.23</ecNumber>
    </recommendedName>
</protein>
<comment type="similarity">
    <text evidence="2">Belongs to the UDPGP type 1 family.</text>
</comment>
<accession>A0A7G2C9H0</accession>
<evidence type="ECO:0000256" key="5">
    <source>
        <dbReference type="ARBA" id="ARBA00022695"/>
    </source>
</evidence>
<feature type="region of interest" description="Disordered" evidence="7">
    <location>
        <begin position="44"/>
        <end position="81"/>
    </location>
</feature>
<keyword evidence="9" id="KW-1185">Reference proteome</keyword>
<dbReference type="SUPFAM" id="SSF53448">
    <property type="entry name" value="Nucleotide-diphospho-sugar transferases"/>
    <property type="match status" value="1"/>
</dbReference>
<proteinExistence type="inferred from homology"/>
<dbReference type="OrthoDB" id="532420at2759"/>
<dbReference type="EC" id="2.7.7.23" evidence="3"/>
<dbReference type="PANTHER" id="PTHR11952">
    <property type="entry name" value="UDP- GLUCOSE PYROPHOSPHORYLASE"/>
    <property type="match status" value="1"/>
</dbReference>
<keyword evidence="5 8" id="KW-0548">Nucleotidyltransferase</keyword>
<evidence type="ECO:0000256" key="2">
    <source>
        <dbReference type="ARBA" id="ARBA00010401"/>
    </source>
</evidence>
<dbReference type="Gene3D" id="3.90.550.10">
    <property type="entry name" value="Spore Coat Polysaccharide Biosynthesis Protein SpsA, Chain A"/>
    <property type="match status" value="1"/>
</dbReference>
<evidence type="ECO:0000256" key="6">
    <source>
        <dbReference type="ARBA" id="ARBA00048493"/>
    </source>
</evidence>
<keyword evidence="4 8" id="KW-0808">Transferase</keyword>
<evidence type="ECO:0000256" key="7">
    <source>
        <dbReference type="SAM" id="MobiDB-lite"/>
    </source>
</evidence>
<dbReference type="Proteomes" id="UP000515908">
    <property type="component" value="Chromosome 05"/>
</dbReference>
<name>A0A7G2C9H0_9TRYP</name>
<dbReference type="AlphaFoldDB" id="A0A7G2C9H0"/>
<gene>
    <name evidence="8" type="ORF">ADEAN_000285800</name>
</gene>
<dbReference type="InterPro" id="IPR039741">
    <property type="entry name" value="UDP-sugar_pyrophosphorylase"/>
</dbReference>
<comment type="catalytic activity">
    <reaction evidence="6">
        <text>N-acetyl-alpha-D-glucosamine 1-phosphate + UTP + H(+) = UDP-N-acetyl-alpha-D-glucosamine + diphosphate</text>
        <dbReference type="Rhea" id="RHEA:13509"/>
        <dbReference type="ChEBI" id="CHEBI:15378"/>
        <dbReference type="ChEBI" id="CHEBI:33019"/>
        <dbReference type="ChEBI" id="CHEBI:46398"/>
        <dbReference type="ChEBI" id="CHEBI:57705"/>
        <dbReference type="ChEBI" id="CHEBI:57776"/>
        <dbReference type="EC" id="2.7.7.23"/>
    </reaction>
</comment>
<sequence>MFVNPHLKGNRSLFQWHCERVLKVERLALAALCKESGVSPASIHSRTVSTSSVSTPQVLNRSQHSSNSPSSHPSTPSNATGVFTPRIQVLIMTSEQNNEDIQKFFIKKKYFGLKSDQVHFFQQQSLPCYDEATGKILMASESTMCVAPGGNGGVYASLAAPIRQTTTFGDKKPSSSSIRSDSTPVTETTGSLLDLLTARGVQQVQIFNVDNVLAKVADPLLYGYTRQCNAAVVVKTSSKVSPEERVGVFARRNDRWGVVEYTEIGAHATEVNEDGSLRYNCANISVQNCTIGFLRRAAEEMRQSTLYHAARKRIDTINGPVDGVKLEAFIFDMFYLAEDPSLQAHNTTEYEQAMGFKIMQVAREEEFAPVKNADAPGATDCPLTAAQLLLSLHTRRVEDFLAKRVFSSSQDCIQKLSSNERSGSRIIAALEVLRACSKQVQLSPLVSYDGEGLPPVECYLVDQLVDGRSHIVEVESRNMHRSEKTPSL</sequence>
<feature type="compositionally biased region" description="Low complexity" evidence="7">
    <location>
        <begin position="45"/>
        <end position="55"/>
    </location>
</feature>
<dbReference type="Pfam" id="PF01704">
    <property type="entry name" value="UDPGP"/>
    <property type="match status" value="2"/>
</dbReference>
<evidence type="ECO:0000313" key="8">
    <source>
        <dbReference type="EMBL" id="CAD2215403.1"/>
    </source>
</evidence>
<dbReference type="PANTHER" id="PTHR11952:SF2">
    <property type="entry name" value="LD24639P"/>
    <property type="match status" value="1"/>
</dbReference>